<accession>A0A7C0U3H8</accession>
<dbReference type="Pfam" id="PF02604">
    <property type="entry name" value="PhdYeFM_antitox"/>
    <property type="match status" value="1"/>
</dbReference>
<dbReference type="EMBL" id="DRBS01000247">
    <property type="protein sequence ID" value="HDD44485.1"/>
    <property type="molecule type" value="Genomic_DNA"/>
</dbReference>
<dbReference type="AlphaFoldDB" id="A0A7C0U3H8"/>
<protein>
    <recommendedName>
        <fullName evidence="2">Antitoxin</fullName>
    </recommendedName>
</protein>
<dbReference type="Gene3D" id="3.40.1620.10">
    <property type="entry name" value="YefM-like domain"/>
    <property type="match status" value="1"/>
</dbReference>
<dbReference type="SUPFAM" id="SSF143120">
    <property type="entry name" value="YefM-like"/>
    <property type="match status" value="1"/>
</dbReference>
<evidence type="ECO:0000256" key="2">
    <source>
        <dbReference type="RuleBase" id="RU362080"/>
    </source>
</evidence>
<comment type="caution">
    <text evidence="3">The sequence shown here is derived from an EMBL/GenBank/DDBJ whole genome shotgun (WGS) entry which is preliminary data.</text>
</comment>
<dbReference type="InterPro" id="IPR036165">
    <property type="entry name" value="YefM-like_sf"/>
</dbReference>
<comment type="similarity">
    <text evidence="1 2">Belongs to the phD/YefM antitoxin family.</text>
</comment>
<dbReference type="Proteomes" id="UP000886289">
    <property type="component" value="Unassembled WGS sequence"/>
</dbReference>
<organism evidence="3">
    <name type="scientific">Desulfofervidus auxilii</name>
    <dbReference type="NCBI Taxonomy" id="1621989"/>
    <lineage>
        <taxon>Bacteria</taxon>
        <taxon>Pseudomonadati</taxon>
        <taxon>Thermodesulfobacteriota</taxon>
        <taxon>Candidatus Desulfofervidia</taxon>
        <taxon>Candidatus Desulfofervidales</taxon>
        <taxon>Candidatus Desulfofervidaceae</taxon>
        <taxon>Candidatus Desulfofervidus</taxon>
    </lineage>
</organism>
<name>A0A7C0U3H8_DESA2</name>
<proteinExistence type="inferred from homology"/>
<reference evidence="3" key="1">
    <citation type="journal article" date="2020" name="mSystems">
        <title>Genome- and Community-Level Interaction Insights into Carbon Utilization and Element Cycling Functions of Hydrothermarchaeota in Hydrothermal Sediment.</title>
        <authorList>
            <person name="Zhou Z."/>
            <person name="Liu Y."/>
            <person name="Xu W."/>
            <person name="Pan J."/>
            <person name="Luo Z.H."/>
            <person name="Li M."/>
        </authorList>
    </citation>
    <scope>NUCLEOTIDE SEQUENCE [LARGE SCALE GENOMIC DNA]</scope>
    <source>
        <strain evidence="3">HyVt-233</strain>
    </source>
</reference>
<comment type="function">
    <text evidence="2">Antitoxin component of a type II toxin-antitoxin (TA) system.</text>
</comment>
<sequence>MLKVNITEGKRDFTKIIQSLKKEKEVIITKRGKPVAVIITYEQFKNLKRLSDWVSMLKIAEKMQKKGVKAKELYEASRKELEERCKLS</sequence>
<evidence type="ECO:0000313" key="3">
    <source>
        <dbReference type="EMBL" id="HDD44485.1"/>
    </source>
</evidence>
<dbReference type="InterPro" id="IPR006442">
    <property type="entry name" value="Antitoxin_Phd/YefM"/>
</dbReference>
<evidence type="ECO:0000256" key="1">
    <source>
        <dbReference type="ARBA" id="ARBA00009981"/>
    </source>
</evidence>
<dbReference type="NCBIfam" id="TIGR01552">
    <property type="entry name" value="phd_fam"/>
    <property type="match status" value="1"/>
</dbReference>
<gene>
    <name evidence="3" type="ORF">ENG63_06470</name>
</gene>